<sequence length="56" mass="6651">MSSQYEVSEEENLLVMNEEKVTKEEALHLIHGLRDAKRRIDEKLDQLLEIRGKQWA</sequence>
<dbReference type="EnsemblPlants" id="OPUNC08G03780.1">
    <property type="protein sequence ID" value="OPUNC08G03780.1"/>
    <property type="gene ID" value="OPUNC08G03780"/>
</dbReference>
<keyword evidence="2" id="KW-1185">Reference proteome</keyword>
<reference evidence="1" key="2">
    <citation type="submission" date="2018-05" db="EMBL/GenBank/DDBJ databases">
        <title>OpunRS2 (Oryza punctata Reference Sequence Version 2).</title>
        <authorList>
            <person name="Zhang J."/>
            <person name="Kudrna D."/>
            <person name="Lee S."/>
            <person name="Talag J."/>
            <person name="Welchert J."/>
            <person name="Wing R.A."/>
        </authorList>
    </citation>
    <scope>NUCLEOTIDE SEQUENCE [LARGE SCALE GENOMIC DNA]</scope>
</reference>
<evidence type="ECO:0000313" key="2">
    <source>
        <dbReference type="Proteomes" id="UP000026962"/>
    </source>
</evidence>
<dbReference type="Proteomes" id="UP000026962">
    <property type="component" value="Chromosome 8"/>
</dbReference>
<organism evidence="1">
    <name type="scientific">Oryza punctata</name>
    <name type="common">Red rice</name>
    <dbReference type="NCBI Taxonomy" id="4537"/>
    <lineage>
        <taxon>Eukaryota</taxon>
        <taxon>Viridiplantae</taxon>
        <taxon>Streptophyta</taxon>
        <taxon>Embryophyta</taxon>
        <taxon>Tracheophyta</taxon>
        <taxon>Spermatophyta</taxon>
        <taxon>Magnoliopsida</taxon>
        <taxon>Liliopsida</taxon>
        <taxon>Poales</taxon>
        <taxon>Poaceae</taxon>
        <taxon>BOP clade</taxon>
        <taxon>Oryzoideae</taxon>
        <taxon>Oryzeae</taxon>
        <taxon>Oryzinae</taxon>
        <taxon>Oryza</taxon>
    </lineage>
</organism>
<accession>A0A0E0LRL4</accession>
<reference evidence="1" key="1">
    <citation type="submission" date="2015-04" db="UniProtKB">
        <authorList>
            <consortium name="EnsemblPlants"/>
        </authorList>
    </citation>
    <scope>IDENTIFICATION</scope>
</reference>
<dbReference type="HOGENOM" id="CLU_3017597_0_0_1"/>
<protein>
    <submittedName>
        <fullName evidence="1">Uncharacterized protein</fullName>
    </submittedName>
</protein>
<proteinExistence type="predicted"/>
<evidence type="ECO:0000313" key="1">
    <source>
        <dbReference type="EnsemblPlants" id="OPUNC08G03780.1"/>
    </source>
</evidence>
<name>A0A0E0LRL4_ORYPU</name>
<dbReference type="AlphaFoldDB" id="A0A0E0LRL4"/>
<dbReference type="Gramene" id="OPUNC08G03780.1">
    <property type="protein sequence ID" value="OPUNC08G03780.1"/>
    <property type="gene ID" value="OPUNC08G03780"/>
</dbReference>